<protein>
    <recommendedName>
        <fullName evidence="2">Flagellar hook-length control protein-like C-terminal domain-containing protein</fullName>
    </recommendedName>
</protein>
<feature type="compositionally biased region" description="Polar residues" evidence="1">
    <location>
        <begin position="424"/>
        <end position="438"/>
    </location>
</feature>
<dbReference type="Pfam" id="PF02120">
    <property type="entry name" value="Flg_hook"/>
    <property type="match status" value="1"/>
</dbReference>
<evidence type="ECO:0000313" key="4">
    <source>
        <dbReference type="Proteomes" id="UP000015462"/>
    </source>
</evidence>
<dbReference type="RefSeq" id="WP_015006332.1">
    <property type="nucleotide sequence ID" value="NZ_JBLWZB010000004.1"/>
</dbReference>
<evidence type="ECO:0000256" key="1">
    <source>
        <dbReference type="SAM" id="MobiDB-lite"/>
    </source>
</evidence>
<feature type="region of interest" description="Disordered" evidence="1">
    <location>
        <begin position="245"/>
        <end position="268"/>
    </location>
</feature>
<comment type="caution">
    <text evidence="3">The sequence shown here is derived from an EMBL/GenBank/DDBJ whole genome shotgun (WGS) entry which is preliminary data.</text>
</comment>
<dbReference type="Proteomes" id="UP000015462">
    <property type="component" value="Unassembled WGS sequence"/>
</dbReference>
<feature type="domain" description="Flagellar hook-length control protein-like C-terminal" evidence="2">
    <location>
        <begin position="343"/>
        <end position="422"/>
    </location>
</feature>
<reference evidence="3 4" key="1">
    <citation type="journal article" date="2013" name="Genome Announc.">
        <title>Genome Sequence of the Pyrene- and Fluoranthene-Degrading Bacterium Cycloclasticus sp. Strain PY97M.</title>
        <authorList>
            <person name="Cui Z."/>
            <person name="Xu G."/>
            <person name="Li Q."/>
            <person name="Gao W."/>
            <person name="Zheng L."/>
        </authorList>
    </citation>
    <scope>NUCLEOTIDE SEQUENCE [LARGE SCALE GENOMIC DNA]</scope>
    <source>
        <strain evidence="3 4">PY97M</strain>
    </source>
</reference>
<evidence type="ECO:0000313" key="3">
    <source>
        <dbReference type="EMBL" id="EPD13639.1"/>
    </source>
</evidence>
<sequence>MEIPSLPTHVTTATRETALIIDKLQTGQPLQVKIVDQLANKHDVIIRLGNQLIAVKTNIPVTVGQTINVIVDRTPTELILNVKQPPQANQQIPLSLRHLLPKQTPVSDFHQPLGEVLAGINKQTVQSALTQSKELALQLLQLRRLANNIIHTLPKQKNITTAAGLKDAVQHSGVFLEPTLQKMLLDNKAALKNHSDNATTRHQLPLEHLATKALNQQSTELSRVDIKANLIKLIQLLNAWPNSTASQQKAQPQRLTQEAAPSSSVKPTVMTQQASAAQLFDQQIKALLNKTEGALSKITLNQLASSNIDNSTGRQTWQIEIPFLNQQATESVFLKIEQEDPSRKKTNETNPQWVVSLEMNPPKLGLIKNKLTLQNHQISSHFWAEQLETRQLIDRHLNTFKEQLNRANLKTDSIQLQEGPGPIMQNNKPSESILSEKA</sequence>
<dbReference type="EMBL" id="ASHL01000002">
    <property type="protein sequence ID" value="EPD13639.1"/>
    <property type="molecule type" value="Genomic_DNA"/>
</dbReference>
<name>A0AB33Z345_9GAMM</name>
<evidence type="ECO:0000259" key="2">
    <source>
        <dbReference type="Pfam" id="PF02120"/>
    </source>
</evidence>
<feature type="region of interest" description="Disordered" evidence="1">
    <location>
        <begin position="412"/>
        <end position="438"/>
    </location>
</feature>
<gene>
    <name evidence="3" type="ORF">L196_03861</name>
</gene>
<dbReference type="AlphaFoldDB" id="A0AB33Z345"/>
<organism evidence="3 4">
    <name type="scientific">Cycloclasticus pugetii</name>
    <dbReference type="NCBI Taxonomy" id="34068"/>
    <lineage>
        <taxon>Bacteria</taxon>
        <taxon>Pseudomonadati</taxon>
        <taxon>Pseudomonadota</taxon>
        <taxon>Gammaproteobacteria</taxon>
        <taxon>Thiotrichales</taxon>
        <taxon>Piscirickettsiaceae</taxon>
        <taxon>Cycloclasticus</taxon>
    </lineage>
</organism>
<dbReference type="InterPro" id="IPR021136">
    <property type="entry name" value="Flagellar_hook_control-like_C"/>
</dbReference>
<dbReference type="InterPro" id="IPR038610">
    <property type="entry name" value="FliK-like_C_sf"/>
</dbReference>
<dbReference type="Gene3D" id="3.30.750.140">
    <property type="match status" value="1"/>
</dbReference>
<keyword evidence="4" id="KW-1185">Reference proteome</keyword>
<proteinExistence type="predicted"/>
<accession>A0AB33Z345</accession>